<comment type="subcellular location">
    <subcellularLocation>
        <location evidence="1">Cell membrane</location>
        <topology evidence="1">Multi-pass membrane protein</topology>
    </subcellularLocation>
</comment>
<dbReference type="SMART" id="SM00283">
    <property type="entry name" value="MA"/>
    <property type="match status" value="1"/>
</dbReference>
<evidence type="ECO:0000259" key="9">
    <source>
        <dbReference type="PROSITE" id="PS50111"/>
    </source>
</evidence>
<keyword evidence="2" id="KW-1003">Cell membrane</keyword>
<evidence type="ECO:0000256" key="4">
    <source>
        <dbReference type="ARBA" id="ARBA00022989"/>
    </source>
</evidence>
<reference evidence="10" key="1">
    <citation type="submission" date="2021-11" db="EMBL/GenBank/DDBJ databases">
        <title>Clostridia strains as spoilage organisms.</title>
        <authorList>
            <person name="Wambui J."/>
            <person name="Stevens M.J.A."/>
            <person name="Stephan R."/>
        </authorList>
    </citation>
    <scope>NUCLEOTIDE SEQUENCE</scope>
    <source>
        <strain evidence="10">CF009</strain>
    </source>
</reference>
<dbReference type="Pfam" id="PF17200">
    <property type="entry name" value="sCache_2"/>
    <property type="match status" value="1"/>
</dbReference>
<dbReference type="InterPro" id="IPR033480">
    <property type="entry name" value="sCache_2"/>
</dbReference>
<dbReference type="Pfam" id="PF00015">
    <property type="entry name" value="MCPsignal"/>
    <property type="match status" value="1"/>
</dbReference>
<dbReference type="GO" id="GO:0005886">
    <property type="term" value="C:plasma membrane"/>
    <property type="evidence" value="ECO:0007669"/>
    <property type="project" value="UniProtKB-SubCell"/>
</dbReference>
<dbReference type="SMART" id="SM01049">
    <property type="entry name" value="Cache_2"/>
    <property type="match status" value="1"/>
</dbReference>
<evidence type="ECO:0000256" key="8">
    <source>
        <dbReference type="SAM" id="Phobius"/>
    </source>
</evidence>
<feature type="domain" description="Methyl-accepting transducer" evidence="9">
    <location>
        <begin position="305"/>
        <end position="555"/>
    </location>
</feature>
<dbReference type="PANTHER" id="PTHR32089:SF112">
    <property type="entry name" value="LYSOZYME-LIKE PROTEIN-RELATED"/>
    <property type="match status" value="1"/>
</dbReference>
<dbReference type="PROSITE" id="PS50111">
    <property type="entry name" value="CHEMOTAXIS_TRANSDUC_2"/>
    <property type="match status" value="1"/>
</dbReference>
<dbReference type="PANTHER" id="PTHR32089">
    <property type="entry name" value="METHYL-ACCEPTING CHEMOTAXIS PROTEIN MCPB"/>
    <property type="match status" value="1"/>
</dbReference>
<keyword evidence="5 8" id="KW-0472">Membrane</keyword>
<feature type="transmembrane region" description="Helical" evidence="8">
    <location>
        <begin position="207"/>
        <end position="228"/>
    </location>
</feature>
<dbReference type="GO" id="GO:0007165">
    <property type="term" value="P:signal transduction"/>
    <property type="evidence" value="ECO:0007669"/>
    <property type="project" value="UniProtKB-KW"/>
</dbReference>
<gene>
    <name evidence="10" type="ORF">LL038_06950</name>
</gene>
<organism evidence="10 11">
    <name type="scientific">Clostridium estertheticum</name>
    <dbReference type="NCBI Taxonomy" id="238834"/>
    <lineage>
        <taxon>Bacteria</taxon>
        <taxon>Bacillati</taxon>
        <taxon>Bacillota</taxon>
        <taxon>Clostridia</taxon>
        <taxon>Eubacteriales</taxon>
        <taxon>Clostridiaceae</taxon>
        <taxon>Clostridium</taxon>
    </lineage>
</organism>
<accession>A0AA47EL84</accession>
<feature type="transmembrane region" description="Helical" evidence="8">
    <location>
        <begin position="7"/>
        <end position="29"/>
    </location>
</feature>
<keyword evidence="3 8" id="KW-0812">Transmembrane</keyword>
<evidence type="ECO:0000313" key="10">
    <source>
        <dbReference type="EMBL" id="WAG61976.1"/>
    </source>
</evidence>
<keyword evidence="6 7" id="KW-0807">Transducer</keyword>
<evidence type="ECO:0000256" key="5">
    <source>
        <dbReference type="ARBA" id="ARBA00023136"/>
    </source>
</evidence>
<name>A0AA47EL84_9CLOT</name>
<keyword evidence="4 8" id="KW-1133">Transmembrane helix</keyword>
<protein>
    <submittedName>
        <fullName evidence="10">Methyl-accepting chemotaxis protein</fullName>
    </submittedName>
</protein>
<dbReference type="AlphaFoldDB" id="A0AA47EL84"/>
<proteinExistence type="predicted"/>
<dbReference type="EMBL" id="CP086239">
    <property type="protein sequence ID" value="WAG61976.1"/>
    <property type="molecule type" value="Genomic_DNA"/>
</dbReference>
<dbReference type="RefSeq" id="WP_216121316.1">
    <property type="nucleotide sequence ID" value="NZ_CP086239.1"/>
</dbReference>
<evidence type="ECO:0000256" key="6">
    <source>
        <dbReference type="ARBA" id="ARBA00023224"/>
    </source>
</evidence>
<sequence length="591" mass="64673">MKKISTKIVLIAISIVVSTALIIGSFVALQNYSTNSKVVANLDKTMRADLDNQIKYQIETVITMLNSLNNKVENGQITLEEGKYEAKTLIRGLKYGQDGFFTVDTEKGINVVSNGTSEEGKNRLESKDSSGKFYIKDIITQGMKATGGYSNYSFPKVSQTTPLPKRGYSLEFKPFNWIISTGDYVNDINTTITSNKNELQSQFTKSIAILIGIILMLIVISSIVAYYFSKKITKPILLVTELVDKTANFDLVIDNRFDVLNSYTDETGKIGRAVINLRGELRNIVKLIKSDSKDVLNYANGLSLSTKETISSIQGVTQTVEELAKGSNSQAKDAQESVEKLNNLSNEIDTSVSGSVHAKEYSQEVKNVNKTSKDTFKLLKIKLDQNNLATMAVSSNIAILSTKSESIGKIVSAIEVIAAQTNLLALNAAIEAARAGDAGKGFAVVADEVRKLAEQTAVSTKEIGKVVNEIQDEIENARNSMHVGEDLVNEVDNAIFETDKAFSIIEESIDKTLIKITKLTENVLKIASDKNEIIQSIESISAVSEQSAAATQEVSASMDLQFESMENISTTSQKLKNISDNLEKLVNKIKI</sequence>
<evidence type="ECO:0000313" key="11">
    <source>
        <dbReference type="Proteomes" id="UP001164733"/>
    </source>
</evidence>
<evidence type="ECO:0000256" key="2">
    <source>
        <dbReference type="ARBA" id="ARBA00022475"/>
    </source>
</evidence>
<dbReference type="InterPro" id="IPR004089">
    <property type="entry name" value="MCPsignal_dom"/>
</dbReference>
<dbReference type="Proteomes" id="UP001164733">
    <property type="component" value="Chromosome"/>
</dbReference>
<evidence type="ECO:0000256" key="1">
    <source>
        <dbReference type="ARBA" id="ARBA00004651"/>
    </source>
</evidence>
<evidence type="ECO:0000256" key="7">
    <source>
        <dbReference type="PROSITE-ProRule" id="PRU00284"/>
    </source>
</evidence>
<evidence type="ECO:0000256" key="3">
    <source>
        <dbReference type="ARBA" id="ARBA00022692"/>
    </source>
</evidence>